<keyword evidence="2" id="KW-1185">Reference proteome</keyword>
<sequence length="161" mass="18449">MCTKATDPFVPYKAIIKNRHPPVDIFKLLGNLAKGDTSVFESSILKELYPPAQDPGILNLLHSYFNKCLQLNSFPAPLKEVIIVLFNKNGKVTTKIKSYRPVTLLPTNESKELTYTLKPITSSTKTNLNSVRDCHWTKPFMNLLRMYMNSREIKILPWYST</sequence>
<organism evidence="1 2">
    <name type="scientific">Araneus ventricosus</name>
    <name type="common">Orbweaver spider</name>
    <name type="synonym">Epeira ventricosa</name>
    <dbReference type="NCBI Taxonomy" id="182803"/>
    <lineage>
        <taxon>Eukaryota</taxon>
        <taxon>Metazoa</taxon>
        <taxon>Ecdysozoa</taxon>
        <taxon>Arthropoda</taxon>
        <taxon>Chelicerata</taxon>
        <taxon>Arachnida</taxon>
        <taxon>Araneae</taxon>
        <taxon>Araneomorphae</taxon>
        <taxon>Entelegynae</taxon>
        <taxon>Araneoidea</taxon>
        <taxon>Araneidae</taxon>
        <taxon>Araneus</taxon>
    </lineage>
</organism>
<comment type="caution">
    <text evidence="1">The sequence shown here is derived from an EMBL/GenBank/DDBJ whole genome shotgun (WGS) entry which is preliminary data.</text>
</comment>
<protein>
    <submittedName>
        <fullName evidence="1">Uncharacterized protein</fullName>
    </submittedName>
</protein>
<evidence type="ECO:0000313" key="2">
    <source>
        <dbReference type="Proteomes" id="UP000499080"/>
    </source>
</evidence>
<accession>A0A4Y2DGC8</accession>
<gene>
    <name evidence="1" type="ORF">AVEN_61608_1</name>
</gene>
<evidence type="ECO:0000313" key="1">
    <source>
        <dbReference type="EMBL" id="GBM15279.1"/>
    </source>
</evidence>
<reference evidence="1 2" key="1">
    <citation type="journal article" date="2019" name="Sci. Rep.">
        <title>Orb-weaving spider Araneus ventricosus genome elucidates the spidroin gene catalogue.</title>
        <authorList>
            <person name="Kono N."/>
            <person name="Nakamura H."/>
            <person name="Ohtoshi R."/>
            <person name="Moran D.A.P."/>
            <person name="Shinohara A."/>
            <person name="Yoshida Y."/>
            <person name="Fujiwara M."/>
            <person name="Mori M."/>
            <person name="Tomita M."/>
            <person name="Arakawa K."/>
        </authorList>
    </citation>
    <scope>NUCLEOTIDE SEQUENCE [LARGE SCALE GENOMIC DNA]</scope>
</reference>
<name>A0A4Y2DGC8_ARAVE</name>
<dbReference type="OrthoDB" id="410104at2759"/>
<dbReference type="EMBL" id="BGPR01089434">
    <property type="protein sequence ID" value="GBM15279.1"/>
    <property type="molecule type" value="Genomic_DNA"/>
</dbReference>
<dbReference type="Proteomes" id="UP000499080">
    <property type="component" value="Unassembled WGS sequence"/>
</dbReference>
<proteinExistence type="predicted"/>
<dbReference type="AlphaFoldDB" id="A0A4Y2DGC8"/>